<keyword evidence="4 7" id="KW-0812">Transmembrane</keyword>
<feature type="domain" description="Glycine transporter" evidence="8">
    <location>
        <begin position="91"/>
        <end position="164"/>
    </location>
</feature>
<dbReference type="RefSeq" id="WP_380009108.1">
    <property type="nucleotide sequence ID" value="NZ_JADIKI010000022.1"/>
</dbReference>
<accession>A0ABW8IH21</accession>
<organism evidence="9 10">
    <name type="scientific">Dyella humi</name>
    <dbReference type="NCBI Taxonomy" id="1770547"/>
    <lineage>
        <taxon>Bacteria</taxon>
        <taxon>Pseudomonadati</taxon>
        <taxon>Pseudomonadota</taxon>
        <taxon>Gammaproteobacteria</taxon>
        <taxon>Lysobacterales</taxon>
        <taxon>Rhodanobacteraceae</taxon>
        <taxon>Dyella</taxon>
    </lineage>
</organism>
<feature type="transmembrane region" description="Helical" evidence="7">
    <location>
        <begin position="112"/>
        <end position="131"/>
    </location>
</feature>
<feature type="transmembrane region" description="Helical" evidence="7">
    <location>
        <begin position="29"/>
        <end position="50"/>
    </location>
</feature>
<comment type="caution">
    <text evidence="9">The sequence shown here is derived from an EMBL/GenBank/DDBJ whole genome shotgun (WGS) entry which is preliminary data.</text>
</comment>
<sequence>MLLYLLDLIGVAVFAVSGVLVAAASGMDLLGGVALAALTAIGGGTLRDVLLNRHPIFWVRDARYLLVILLAAALTMLYITFFPPPGNGLLIADALGLALFAISGAQVAEVAGLSPLIVVLMGTMTGTAGGVLRDVMAARVPLILRQDLYATAAIAGIVVYLILQKAGAPRSVAVIAGVVVILLMRLLAVVGGMHLPRLHLLPG</sequence>
<dbReference type="PANTHER" id="PTHR30506">
    <property type="entry name" value="INNER MEMBRANE PROTEIN"/>
    <property type="match status" value="1"/>
</dbReference>
<dbReference type="EMBL" id="JADIKI010000022">
    <property type="protein sequence ID" value="MFK2854497.1"/>
    <property type="molecule type" value="Genomic_DNA"/>
</dbReference>
<keyword evidence="10" id="KW-1185">Reference proteome</keyword>
<dbReference type="InterPro" id="IPR005115">
    <property type="entry name" value="Gly_transporter"/>
</dbReference>
<comment type="similarity">
    <text evidence="2">Belongs to the UPF0126 family.</text>
</comment>
<keyword evidence="5 7" id="KW-1133">Transmembrane helix</keyword>
<reference evidence="9 10" key="1">
    <citation type="submission" date="2020-10" db="EMBL/GenBank/DDBJ databases">
        <title>Phylogeny of dyella-like bacteria.</title>
        <authorList>
            <person name="Fu J."/>
        </authorList>
    </citation>
    <scope>NUCLEOTIDE SEQUENCE [LARGE SCALE GENOMIC DNA]</scope>
    <source>
        <strain evidence="9 10">DHG40</strain>
    </source>
</reference>
<gene>
    <name evidence="9" type="ORF">ISP18_07830</name>
</gene>
<feature type="transmembrane region" description="Helical" evidence="7">
    <location>
        <begin position="5"/>
        <end position="23"/>
    </location>
</feature>
<evidence type="ECO:0000313" key="9">
    <source>
        <dbReference type="EMBL" id="MFK2854497.1"/>
    </source>
</evidence>
<feature type="transmembrane region" description="Helical" evidence="7">
    <location>
        <begin position="143"/>
        <end position="163"/>
    </location>
</feature>
<evidence type="ECO:0000256" key="1">
    <source>
        <dbReference type="ARBA" id="ARBA00004651"/>
    </source>
</evidence>
<feature type="domain" description="Glycine transporter" evidence="8">
    <location>
        <begin position="5"/>
        <end position="77"/>
    </location>
</feature>
<keyword evidence="6 7" id="KW-0472">Membrane</keyword>
<evidence type="ECO:0000256" key="7">
    <source>
        <dbReference type="SAM" id="Phobius"/>
    </source>
</evidence>
<proteinExistence type="inferred from homology"/>
<evidence type="ECO:0000313" key="10">
    <source>
        <dbReference type="Proteomes" id="UP001620409"/>
    </source>
</evidence>
<evidence type="ECO:0000256" key="6">
    <source>
        <dbReference type="ARBA" id="ARBA00023136"/>
    </source>
</evidence>
<dbReference type="Pfam" id="PF03458">
    <property type="entry name" value="Gly_transporter"/>
    <property type="match status" value="2"/>
</dbReference>
<evidence type="ECO:0000256" key="5">
    <source>
        <dbReference type="ARBA" id="ARBA00022989"/>
    </source>
</evidence>
<protein>
    <submittedName>
        <fullName evidence="9">Trimeric intracellular cation channel family protein</fullName>
    </submittedName>
</protein>
<feature type="transmembrane region" description="Helical" evidence="7">
    <location>
        <begin position="88"/>
        <end position="105"/>
    </location>
</feature>
<evidence type="ECO:0000256" key="4">
    <source>
        <dbReference type="ARBA" id="ARBA00022692"/>
    </source>
</evidence>
<dbReference type="PANTHER" id="PTHR30506:SF3">
    <property type="entry name" value="UPF0126 INNER MEMBRANE PROTEIN YADS-RELATED"/>
    <property type="match status" value="1"/>
</dbReference>
<dbReference type="Proteomes" id="UP001620409">
    <property type="component" value="Unassembled WGS sequence"/>
</dbReference>
<feature type="transmembrane region" description="Helical" evidence="7">
    <location>
        <begin position="172"/>
        <end position="195"/>
    </location>
</feature>
<feature type="transmembrane region" description="Helical" evidence="7">
    <location>
        <begin position="62"/>
        <end position="82"/>
    </location>
</feature>
<evidence type="ECO:0000256" key="2">
    <source>
        <dbReference type="ARBA" id="ARBA00008193"/>
    </source>
</evidence>
<evidence type="ECO:0000256" key="3">
    <source>
        <dbReference type="ARBA" id="ARBA00022475"/>
    </source>
</evidence>
<evidence type="ECO:0000259" key="8">
    <source>
        <dbReference type="Pfam" id="PF03458"/>
    </source>
</evidence>
<name>A0ABW8IH21_9GAMM</name>
<keyword evidence="3" id="KW-1003">Cell membrane</keyword>
<comment type="subcellular location">
    <subcellularLocation>
        <location evidence="1">Cell membrane</location>
        <topology evidence="1">Multi-pass membrane protein</topology>
    </subcellularLocation>
</comment>